<evidence type="ECO:0000313" key="1">
    <source>
        <dbReference type="EMBL" id="CAG8790468.1"/>
    </source>
</evidence>
<evidence type="ECO:0000313" key="2">
    <source>
        <dbReference type="Proteomes" id="UP000789920"/>
    </source>
</evidence>
<comment type="caution">
    <text evidence="1">The sequence shown here is derived from an EMBL/GenBank/DDBJ whole genome shotgun (WGS) entry which is preliminary data.</text>
</comment>
<accession>A0ACA9RFE3</accession>
<name>A0ACA9RFE3_9GLOM</name>
<keyword evidence="2" id="KW-1185">Reference proteome</keyword>
<sequence>IPIISENEIIEPELNDKETCYQVSDDEEENSANNNEDIITGEEKQKWDQLIQK</sequence>
<dbReference type="EMBL" id="CAJVQC010051517">
    <property type="protein sequence ID" value="CAG8790468.1"/>
    <property type="molecule type" value="Genomic_DNA"/>
</dbReference>
<gene>
    <name evidence="1" type="ORF">RPERSI_LOCUS19052</name>
</gene>
<reference evidence="1" key="1">
    <citation type="submission" date="2021-06" db="EMBL/GenBank/DDBJ databases">
        <authorList>
            <person name="Kallberg Y."/>
            <person name="Tangrot J."/>
            <person name="Rosling A."/>
        </authorList>
    </citation>
    <scope>NUCLEOTIDE SEQUENCE</scope>
    <source>
        <strain evidence="1">MA461A</strain>
    </source>
</reference>
<feature type="non-terminal residue" evidence="1">
    <location>
        <position position="1"/>
    </location>
</feature>
<proteinExistence type="predicted"/>
<dbReference type="Proteomes" id="UP000789920">
    <property type="component" value="Unassembled WGS sequence"/>
</dbReference>
<organism evidence="1 2">
    <name type="scientific">Racocetra persica</name>
    <dbReference type="NCBI Taxonomy" id="160502"/>
    <lineage>
        <taxon>Eukaryota</taxon>
        <taxon>Fungi</taxon>
        <taxon>Fungi incertae sedis</taxon>
        <taxon>Mucoromycota</taxon>
        <taxon>Glomeromycotina</taxon>
        <taxon>Glomeromycetes</taxon>
        <taxon>Diversisporales</taxon>
        <taxon>Gigasporaceae</taxon>
        <taxon>Racocetra</taxon>
    </lineage>
</organism>
<protein>
    <submittedName>
        <fullName evidence="1">29104_t:CDS:1</fullName>
    </submittedName>
</protein>